<evidence type="ECO:0000256" key="1">
    <source>
        <dbReference type="SAM" id="Phobius"/>
    </source>
</evidence>
<keyword evidence="1" id="KW-1133">Transmembrane helix</keyword>
<dbReference type="RefSeq" id="WP_117651907.1">
    <property type="nucleotide sequence ID" value="NZ_JANSKA010000001.1"/>
</dbReference>
<dbReference type="Proteomes" id="UP001204320">
    <property type="component" value="Unassembled WGS sequence"/>
</dbReference>
<dbReference type="Pfam" id="PF14501">
    <property type="entry name" value="HATPase_c_5"/>
    <property type="match status" value="1"/>
</dbReference>
<evidence type="ECO:0000313" key="3">
    <source>
        <dbReference type="EMBL" id="MCR9035654.1"/>
    </source>
</evidence>
<accession>A0ABT1Z616</accession>
<keyword evidence="4" id="KW-1185">Reference proteome</keyword>
<dbReference type="PANTHER" id="PTHR40448:SF1">
    <property type="entry name" value="TWO-COMPONENT SENSOR HISTIDINE KINASE"/>
    <property type="match status" value="1"/>
</dbReference>
<dbReference type="PANTHER" id="PTHR40448">
    <property type="entry name" value="TWO-COMPONENT SENSOR HISTIDINE KINASE"/>
    <property type="match status" value="1"/>
</dbReference>
<feature type="transmembrane region" description="Helical" evidence="1">
    <location>
        <begin position="141"/>
        <end position="160"/>
    </location>
</feature>
<organism evidence="3 4">
    <name type="scientific">Tractidigestivibacter montrealensis</name>
    <dbReference type="NCBI Taxonomy" id="2972466"/>
    <lineage>
        <taxon>Bacteria</taxon>
        <taxon>Bacillati</taxon>
        <taxon>Actinomycetota</taxon>
        <taxon>Coriobacteriia</taxon>
        <taxon>Coriobacteriales</taxon>
        <taxon>Atopobiaceae</taxon>
        <taxon>Tractidigestivibacter</taxon>
    </lineage>
</organism>
<reference evidence="3 4" key="1">
    <citation type="submission" date="2022-08" db="EMBL/GenBank/DDBJ databases">
        <title>Tractidigestivibacter montrealensis type strain KD21.</title>
        <authorList>
            <person name="Diop K."/>
            <person name="Richard C."/>
            <person name="Routy B."/>
        </authorList>
    </citation>
    <scope>NUCLEOTIDE SEQUENCE [LARGE SCALE GENOMIC DNA]</scope>
    <source>
        <strain evidence="3 4">KD21</strain>
    </source>
</reference>
<dbReference type="InterPro" id="IPR032834">
    <property type="entry name" value="NatK-like_C"/>
</dbReference>
<dbReference type="SUPFAM" id="SSF55874">
    <property type="entry name" value="ATPase domain of HSP90 chaperone/DNA topoisomerase II/histidine kinase"/>
    <property type="match status" value="1"/>
</dbReference>
<dbReference type="GO" id="GO:0005524">
    <property type="term" value="F:ATP binding"/>
    <property type="evidence" value="ECO:0007669"/>
    <property type="project" value="UniProtKB-KW"/>
</dbReference>
<dbReference type="EMBL" id="JANSKA010000001">
    <property type="protein sequence ID" value="MCR9035654.1"/>
    <property type="molecule type" value="Genomic_DNA"/>
</dbReference>
<evidence type="ECO:0000313" key="4">
    <source>
        <dbReference type="Proteomes" id="UP001204320"/>
    </source>
</evidence>
<evidence type="ECO:0000259" key="2">
    <source>
        <dbReference type="Pfam" id="PF14501"/>
    </source>
</evidence>
<feature type="transmembrane region" description="Helical" evidence="1">
    <location>
        <begin position="74"/>
        <end position="91"/>
    </location>
</feature>
<name>A0ABT1Z616_9ACTN</name>
<dbReference type="CDD" id="cd16935">
    <property type="entry name" value="HATPase_AgrC-ComD-like"/>
    <property type="match status" value="1"/>
</dbReference>
<keyword evidence="1" id="KW-0812">Transmembrane</keyword>
<feature type="transmembrane region" description="Helical" evidence="1">
    <location>
        <begin position="39"/>
        <end position="62"/>
    </location>
</feature>
<keyword evidence="1" id="KW-0472">Membrane</keyword>
<feature type="transmembrane region" description="Helical" evidence="1">
    <location>
        <begin position="6"/>
        <end position="27"/>
    </location>
</feature>
<dbReference type="InterPro" id="IPR036890">
    <property type="entry name" value="HATPase_C_sf"/>
</dbReference>
<gene>
    <name evidence="3" type="ORF">NVS32_01585</name>
</gene>
<feature type="transmembrane region" description="Helical" evidence="1">
    <location>
        <begin position="172"/>
        <end position="195"/>
    </location>
</feature>
<dbReference type="Gene3D" id="3.30.565.10">
    <property type="entry name" value="Histidine kinase-like ATPase, C-terminal domain"/>
    <property type="match status" value="1"/>
</dbReference>
<comment type="caution">
    <text evidence="3">The sequence shown here is derived from an EMBL/GenBank/DDBJ whole genome shotgun (WGS) entry which is preliminary data.</text>
</comment>
<feature type="transmembrane region" description="Helical" evidence="1">
    <location>
        <begin position="201"/>
        <end position="224"/>
    </location>
</feature>
<protein>
    <submittedName>
        <fullName evidence="3">ATP-binding protein</fullName>
    </submittedName>
</protein>
<sequence length="443" mass="47981">MGEVATAALSTTFLLARVIFGIGLFAVALEPREHFGRRLALAAILCIAALTLLFCLEGMLPGISRTQAYAGEEVFFSALLVACSVAVTYLFDASIWTALFCCSAGYAIQNLASGVGEAAWLLMEGTGPEAARGREVPLGTFALITLVVTVATYAIAYLLITRRLSRRGLEQVSDRSMIAMMAVVMLMVIGFDLVIKSLCEMGIPVAYALMLRFVHGFICVFTVWMEYELLVNRKLASEKDTTERVLAERERQYEQSRESIEAINIKCHDLRHQIRALADGGAVVDPAALADVAREVDVYDAAVHTGNEALDTILTEKSLVCQREGITLTCVADGSALDFMAPADIYALFGNALDNAVEAARGASRRSISVVVRRTMGVTSVSVENYYDLGAQPTFEDGLPQTTKADKANHGFGMRSMRAIAERYGGTLVARAEDGTFSLDIMM</sequence>
<proteinExistence type="predicted"/>
<feature type="domain" description="Sensor histidine kinase NatK-like C-terminal" evidence="2">
    <location>
        <begin position="340"/>
        <end position="443"/>
    </location>
</feature>
<keyword evidence="3" id="KW-0067">ATP-binding</keyword>
<keyword evidence="3" id="KW-0547">Nucleotide-binding</keyword>